<sequence length="575" mass="62445">MAALSASKKAVINGVLAGVRSASSRPRQHSFAASLARQITAFCACAAPLTTMHTHLIIIASIAPVINALQTPPRKKVVVVGAGWAGLSTAWTLSKNNVDVTLVDAAARPGGVVRDGFKTRGGRPAEAGQHGFWEEYFNIYKLLDELKLEEDPLTGYAEQGQYSPQGLEAIWPVYRDKQNLPTGLAQARYTRFLKLSPLDLATAAPLVAAFSEFLSDDGAWRRYDELSFRDLCTKLGVSRKLYREAFEPMILTGLFAPGEQCSAAAALGMAYFFVLKSQTAFDVRWCRGNIGDLIFAPWCDQLRERGVTLQFDTRIEGVELDGDTVTAVKAAGETIPCDDIVFAVGMRALKGLAKSPALASRDEFRRFGNLRGTDVLATRLFFDRDVETPYSANACWGFDDKVGQTWFDLKKLHAPRLDDEPGAVVEVDYYHAGSLLGLSDAELEAKARRDLETMVPAFKSAELVDAAVVRLPEAVNWYFPGSYQSCPTTESESLRNAYFAGDVVRDLGHGSWSQEKAYVSGVAAANRVLGRSALDGVESLRPDEPHVAAGAAAAKALRRVFSFGGDGPSLASVPW</sequence>
<protein>
    <recommendedName>
        <fullName evidence="1">Amine oxidase domain-containing protein</fullName>
    </recommendedName>
</protein>
<dbReference type="PANTHER" id="PTHR42923">
    <property type="entry name" value="PROTOPORPHYRINOGEN OXIDASE"/>
    <property type="match status" value="1"/>
</dbReference>
<dbReference type="Proteomes" id="UP000789595">
    <property type="component" value="Unassembled WGS sequence"/>
</dbReference>
<reference evidence="2" key="1">
    <citation type="submission" date="2021-11" db="EMBL/GenBank/DDBJ databases">
        <authorList>
            <consortium name="Genoscope - CEA"/>
            <person name="William W."/>
        </authorList>
    </citation>
    <scope>NUCLEOTIDE SEQUENCE</scope>
</reference>
<dbReference type="AlphaFoldDB" id="A0A8J2SID9"/>
<evidence type="ECO:0000313" key="2">
    <source>
        <dbReference type="EMBL" id="CAH0368067.1"/>
    </source>
</evidence>
<dbReference type="OrthoDB" id="2219495at2759"/>
<accession>A0A8J2SID9</accession>
<name>A0A8J2SID9_9STRA</name>
<proteinExistence type="predicted"/>
<evidence type="ECO:0000259" key="1">
    <source>
        <dbReference type="Pfam" id="PF01593"/>
    </source>
</evidence>
<evidence type="ECO:0000313" key="3">
    <source>
        <dbReference type="Proteomes" id="UP000789595"/>
    </source>
</evidence>
<gene>
    <name evidence="2" type="ORF">PECAL_2P11150</name>
</gene>
<comment type="caution">
    <text evidence="2">The sequence shown here is derived from an EMBL/GenBank/DDBJ whole genome shotgun (WGS) entry which is preliminary data.</text>
</comment>
<organism evidence="2 3">
    <name type="scientific">Pelagomonas calceolata</name>
    <dbReference type="NCBI Taxonomy" id="35677"/>
    <lineage>
        <taxon>Eukaryota</taxon>
        <taxon>Sar</taxon>
        <taxon>Stramenopiles</taxon>
        <taxon>Ochrophyta</taxon>
        <taxon>Pelagophyceae</taxon>
        <taxon>Pelagomonadales</taxon>
        <taxon>Pelagomonadaceae</taxon>
        <taxon>Pelagomonas</taxon>
    </lineage>
</organism>
<dbReference type="Pfam" id="PF01593">
    <property type="entry name" value="Amino_oxidase"/>
    <property type="match status" value="1"/>
</dbReference>
<dbReference type="PANTHER" id="PTHR42923:SF46">
    <property type="entry name" value="AMINE OXIDASE"/>
    <property type="match status" value="1"/>
</dbReference>
<dbReference type="GO" id="GO:0016491">
    <property type="term" value="F:oxidoreductase activity"/>
    <property type="evidence" value="ECO:0007669"/>
    <property type="project" value="InterPro"/>
</dbReference>
<feature type="domain" description="Amine oxidase" evidence="1">
    <location>
        <begin position="85"/>
        <end position="529"/>
    </location>
</feature>
<dbReference type="Gene3D" id="3.50.50.60">
    <property type="entry name" value="FAD/NAD(P)-binding domain"/>
    <property type="match status" value="1"/>
</dbReference>
<keyword evidence="3" id="KW-1185">Reference proteome</keyword>
<dbReference type="SUPFAM" id="SSF51905">
    <property type="entry name" value="FAD/NAD(P)-binding domain"/>
    <property type="match status" value="1"/>
</dbReference>
<dbReference type="InterPro" id="IPR002937">
    <property type="entry name" value="Amino_oxidase"/>
</dbReference>
<dbReference type="EMBL" id="CAKKNE010000002">
    <property type="protein sequence ID" value="CAH0368067.1"/>
    <property type="molecule type" value="Genomic_DNA"/>
</dbReference>
<dbReference type="InterPro" id="IPR036188">
    <property type="entry name" value="FAD/NAD-bd_sf"/>
</dbReference>
<dbReference type="InterPro" id="IPR050464">
    <property type="entry name" value="Zeta_carotene_desat/Oxidored"/>
</dbReference>